<name>A0A0F9H358_9ZZZZ</name>
<accession>A0A0F9H358</accession>
<gene>
    <name evidence="1" type="ORF">LCGC14_1753960</name>
</gene>
<dbReference type="EMBL" id="LAZR01016218">
    <property type="protein sequence ID" value="KKM05455.1"/>
    <property type="molecule type" value="Genomic_DNA"/>
</dbReference>
<organism evidence="1">
    <name type="scientific">marine sediment metagenome</name>
    <dbReference type="NCBI Taxonomy" id="412755"/>
    <lineage>
        <taxon>unclassified sequences</taxon>
        <taxon>metagenomes</taxon>
        <taxon>ecological metagenomes</taxon>
    </lineage>
</organism>
<evidence type="ECO:0000313" key="1">
    <source>
        <dbReference type="EMBL" id="KKM05455.1"/>
    </source>
</evidence>
<dbReference type="AlphaFoldDB" id="A0A0F9H358"/>
<sequence length="314" mass="35829">MVGYANEICADYAAQGYDLTLRQLYYQFVSRGLLSNTQRSYSNLGTTINRARLAGLLDWDYIVDRTRNLQSVAHWESPADLIDTCAKQFNLDKWTDQPYRIEVWVEKEALAGVIGKVAKASDVAYFACRGYVSQSEMWGAAQRLLKYIEGGQAVRILHLGDHDPSGIDMTRDIADRLRTFVLLDYARAHREDLLDKKVTWEKVQEHMREHCGGLAALTVRRIAFNWDQVQEYSPPPNPAKLTDSRAKDYIETYGDESWELDALDPSVLEELINGEIEEVRDEILFGERAQEQADGRNVLRRVAEELSDGDVDES</sequence>
<reference evidence="1" key="1">
    <citation type="journal article" date="2015" name="Nature">
        <title>Complex archaea that bridge the gap between prokaryotes and eukaryotes.</title>
        <authorList>
            <person name="Spang A."/>
            <person name="Saw J.H."/>
            <person name="Jorgensen S.L."/>
            <person name="Zaremba-Niedzwiedzka K."/>
            <person name="Martijn J."/>
            <person name="Lind A.E."/>
            <person name="van Eijk R."/>
            <person name="Schleper C."/>
            <person name="Guy L."/>
            <person name="Ettema T.J."/>
        </authorList>
    </citation>
    <scope>NUCLEOTIDE SEQUENCE</scope>
</reference>
<proteinExistence type="predicted"/>
<protein>
    <submittedName>
        <fullName evidence="1">Uncharacterized protein</fullName>
    </submittedName>
</protein>
<comment type="caution">
    <text evidence="1">The sequence shown here is derived from an EMBL/GenBank/DDBJ whole genome shotgun (WGS) entry which is preliminary data.</text>
</comment>